<feature type="region of interest" description="Disordered" evidence="1">
    <location>
        <begin position="47"/>
        <end position="117"/>
    </location>
</feature>
<protein>
    <submittedName>
        <fullName evidence="3">Uncharacterized protein</fullName>
    </submittedName>
</protein>
<evidence type="ECO:0000256" key="1">
    <source>
        <dbReference type="SAM" id="MobiDB-lite"/>
    </source>
</evidence>
<evidence type="ECO:0000313" key="3">
    <source>
        <dbReference type="EMBL" id="KAF2256974.1"/>
    </source>
</evidence>
<sequence>MAGRILPIALATISGVAIGVATFDGEFKAQQRERLEEDYKRNVTAVSALNTGGPSPMASSATQTSKTTQSPVEQKAAQPSRLSSMLGSWAWRKETTKPALQEEAVADSAPAESKQKP</sequence>
<keyword evidence="2" id="KW-0732">Signal</keyword>
<name>A0A6A6J2C2_9PLEO</name>
<feature type="compositionally biased region" description="Low complexity" evidence="1">
    <location>
        <begin position="58"/>
        <end position="70"/>
    </location>
</feature>
<evidence type="ECO:0000313" key="4">
    <source>
        <dbReference type="Proteomes" id="UP000800094"/>
    </source>
</evidence>
<dbReference type="GeneID" id="54585890"/>
<feature type="signal peptide" evidence="2">
    <location>
        <begin position="1"/>
        <end position="21"/>
    </location>
</feature>
<keyword evidence="4" id="KW-1185">Reference proteome</keyword>
<evidence type="ECO:0000256" key="2">
    <source>
        <dbReference type="SAM" id="SignalP"/>
    </source>
</evidence>
<proteinExistence type="predicted"/>
<dbReference type="OrthoDB" id="3770004at2759"/>
<dbReference type="AlphaFoldDB" id="A0A6A6J2C2"/>
<dbReference type="Proteomes" id="UP000800094">
    <property type="component" value="Unassembled WGS sequence"/>
</dbReference>
<dbReference type="RefSeq" id="XP_033691978.1">
    <property type="nucleotide sequence ID" value="XM_033832560.1"/>
</dbReference>
<reference evidence="3" key="1">
    <citation type="journal article" date="2020" name="Stud. Mycol.">
        <title>101 Dothideomycetes genomes: a test case for predicting lifestyles and emergence of pathogens.</title>
        <authorList>
            <person name="Haridas S."/>
            <person name="Albert R."/>
            <person name="Binder M."/>
            <person name="Bloem J."/>
            <person name="Labutti K."/>
            <person name="Salamov A."/>
            <person name="Andreopoulos B."/>
            <person name="Baker S."/>
            <person name="Barry K."/>
            <person name="Bills G."/>
            <person name="Bluhm B."/>
            <person name="Cannon C."/>
            <person name="Castanera R."/>
            <person name="Culley D."/>
            <person name="Daum C."/>
            <person name="Ezra D."/>
            <person name="Gonzalez J."/>
            <person name="Henrissat B."/>
            <person name="Kuo A."/>
            <person name="Liang C."/>
            <person name="Lipzen A."/>
            <person name="Lutzoni F."/>
            <person name="Magnuson J."/>
            <person name="Mondo S."/>
            <person name="Nolan M."/>
            <person name="Ohm R."/>
            <person name="Pangilinan J."/>
            <person name="Park H.-J."/>
            <person name="Ramirez L."/>
            <person name="Alfaro M."/>
            <person name="Sun H."/>
            <person name="Tritt A."/>
            <person name="Yoshinaga Y."/>
            <person name="Zwiers L.-H."/>
            <person name="Turgeon B."/>
            <person name="Goodwin S."/>
            <person name="Spatafora J."/>
            <person name="Crous P."/>
            <person name="Grigoriev I."/>
        </authorList>
    </citation>
    <scope>NUCLEOTIDE SEQUENCE</scope>
    <source>
        <strain evidence="3">CBS 122368</strain>
    </source>
</reference>
<organism evidence="3 4">
    <name type="scientific">Trematosphaeria pertusa</name>
    <dbReference type="NCBI Taxonomy" id="390896"/>
    <lineage>
        <taxon>Eukaryota</taxon>
        <taxon>Fungi</taxon>
        <taxon>Dikarya</taxon>
        <taxon>Ascomycota</taxon>
        <taxon>Pezizomycotina</taxon>
        <taxon>Dothideomycetes</taxon>
        <taxon>Pleosporomycetidae</taxon>
        <taxon>Pleosporales</taxon>
        <taxon>Massarineae</taxon>
        <taxon>Trematosphaeriaceae</taxon>
        <taxon>Trematosphaeria</taxon>
    </lineage>
</organism>
<gene>
    <name evidence="3" type="ORF">BU26DRAFT_558402</name>
</gene>
<feature type="chain" id="PRO_5025591587" evidence="2">
    <location>
        <begin position="22"/>
        <end position="117"/>
    </location>
</feature>
<dbReference type="EMBL" id="ML987189">
    <property type="protein sequence ID" value="KAF2256974.1"/>
    <property type="molecule type" value="Genomic_DNA"/>
</dbReference>
<accession>A0A6A6J2C2</accession>